<accession>A0A3N4J4T8</accession>
<evidence type="ECO:0000313" key="1">
    <source>
        <dbReference type="EMBL" id="RPA92257.1"/>
    </source>
</evidence>
<reference evidence="1 2" key="1">
    <citation type="journal article" date="2018" name="Nat. Ecol. Evol.">
        <title>Pezizomycetes genomes reveal the molecular basis of ectomycorrhizal truffle lifestyle.</title>
        <authorList>
            <person name="Murat C."/>
            <person name="Payen T."/>
            <person name="Noel B."/>
            <person name="Kuo A."/>
            <person name="Morin E."/>
            <person name="Chen J."/>
            <person name="Kohler A."/>
            <person name="Krizsan K."/>
            <person name="Balestrini R."/>
            <person name="Da Silva C."/>
            <person name="Montanini B."/>
            <person name="Hainaut M."/>
            <person name="Levati E."/>
            <person name="Barry K.W."/>
            <person name="Belfiori B."/>
            <person name="Cichocki N."/>
            <person name="Clum A."/>
            <person name="Dockter R.B."/>
            <person name="Fauchery L."/>
            <person name="Guy J."/>
            <person name="Iotti M."/>
            <person name="Le Tacon F."/>
            <person name="Lindquist E.A."/>
            <person name="Lipzen A."/>
            <person name="Malagnac F."/>
            <person name="Mello A."/>
            <person name="Molinier V."/>
            <person name="Miyauchi S."/>
            <person name="Poulain J."/>
            <person name="Riccioni C."/>
            <person name="Rubini A."/>
            <person name="Sitrit Y."/>
            <person name="Splivallo R."/>
            <person name="Traeger S."/>
            <person name="Wang M."/>
            <person name="Zifcakova L."/>
            <person name="Wipf D."/>
            <person name="Zambonelli A."/>
            <person name="Paolocci F."/>
            <person name="Nowrousian M."/>
            <person name="Ottonello S."/>
            <person name="Baldrian P."/>
            <person name="Spatafora J.W."/>
            <person name="Henrissat B."/>
            <person name="Nagy L.G."/>
            <person name="Aury J.M."/>
            <person name="Wincker P."/>
            <person name="Grigoriev I.V."/>
            <person name="Bonfante P."/>
            <person name="Martin F.M."/>
        </authorList>
    </citation>
    <scope>NUCLEOTIDE SEQUENCE [LARGE SCALE GENOMIC DNA]</scope>
    <source>
        <strain evidence="1 2">120613-1</strain>
    </source>
</reference>
<keyword evidence="2" id="KW-1185">Reference proteome</keyword>
<dbReference type="EMBL" id="ML120477">
    <property type="protein sequence ID" value="RPA92257.1"/>
    <property type="molecule type" value="Genomic_DNA"/>
</dbReference>
<sequence length="173" mass="19603">MIPSTSRLTTSQGFLPSYNLQSLPVTSPTPGPSEDPFGPVLTEAIISNHDTKQAIYTATIRNVTPVTLKEFVENYFNFYKAPAFRLPKLFQFLAKKTKTLTKEEVLLAKTLFQDKIFSAAKPAHQDNMTIFAAKWRLVTEHLVAVNITAARWWLQVHDQLVKLHDKSHSDPHL</sequence>
<protein>
    <submittedName>
        <fullName evidence="1">Uncharacterized protein</fullName>
    </submittedName>
</protein>
<name>A0A3N4J4T8_9PEZI</name>
<organism evidence="1 2">
    <name type="scientific">Choiromyces venosus 120613-1</name>
    <dbReference type="NCBI Taxonomy" id="1336337"/>
    <lineage>
        <taxon>Eukaryota</taxon>
        <taxon>Fungi</taxon>
        <taxon>Dikarya</taxon>
        <taxon>Ascomycota</taxon>
        <taxon>Pezizomycotina</taxon>
        <taxon>Pezizomycetes</taxon>
        <taxon>Pezizales</taxon>
        <taxon>Tuberaceae</taxon>
        <taxon>Choiromyces</taxon>
    </lineage>
</organism>
<dbReference type="AlphaFoldDB" id="A0A3N4J4T8"/>
<evidence type="ECO:0000313" key="2">
    <source>
        <dbReference type="Proteomes" id="UP000276215"/>
    </source>
</evidence>
<dbReference type="Proteomes" id="UP000276215">
    <property type="component" value="Unassembled WGS sequence"/>
</dbReference>
<gene>
    <name evidence="1" type="ORF">L873DRAFT_1794342</name>
</gene>
<proteinExistence type="predicted"/>